<dbReference type="InterPro" id="IPR030678">
    <property type="entry name" value="Peptide/Ni-bd"/>
</dbReference>
<proteinExistence type="inferred from homology"/>
<dbReference type="PANTHER" id="PTHR30290">
    <property type="entry name" value="PERIPLASMIC BINDING COMPONENT OF ABC TRANSPORTER"/>
    <property type="match status" value="1"/>
</dbReference>
<comment type="caution">
    <text evidence="6">The sequence shown here is derived from an EMBL/GenBank/DDBJ whole genome shotgun (WGS) entry which is preliminary data.</text>
</comment>
<comment type="similarity">
    <text evidence="2">Belongs to the bacterial solute-binding protein 5 family.</text>
</comment>
<dbReference type="CDD" id="cd08497">
    <property type="entry name" value="MbnE-like"/>
    <property type="match status" value="1"/>
</dbReference>
<dbReference type="InterPro" id="IPR000914">
    <property type="entry name" value="SBP_5_dom"/>
</dbReference>
<dbReference type="Gene3D" id="3.10.105.10">
    <property type="entry name" value="Dipeptide-binding Protein, Domain 3"/>
    <property type="match status" value="1"/>
</dbReference>
<feature type="signal peptide" evidence="4">
    <location>
        <begin position="1"/>
        <end position="15"/>
    </location>
</feature>
<dbReference type="Pfam" id="PF00496">
    <property type="entry name" value="SBP_bac_5"/>
    <property type="match status" value="1"/>
</dbReference>
<sequence length="609" mass="69031">MLACLLVLAPGVAAAGDMPWRHALSLLGTPKYPADFPHFDYVNPDAPKGGLVRLGVQGGFDNFNIVVAGVKGDLEAGIGRLYDSLLAPSLDEASTAYGQVAEAVYHPDDYSSVTFRLRPQARFHDGEPIKPEDIIFSFEVLKANAPQFALYWKNVARAEKTGDREVTFTFDQKGNRELPQIVGQLIVLPKHWWEGTDKAGRRRDITQTTLEPPVGSGAYRLKSFEPGRYALYERVKDYWGKDLPVNRGTDNFDEVRYDYYRDATVLFEAFKGDRIDFRRENLAKNWSTAYDFPAVREGRVKREEFPDRGSGRMQAFVFNLRRDKFKDPRVRLAFNHAFDFEEANRTLFHGLYKRIDSYFFGTELASSGLPEGKEREILEGVRDGVPPEVFTTPYRNPVNAGPQAVRDNLREAQRLLQEAGYRLQGRQLVDGKTGAPFTVEMLGHDQSLERYGLAYKAALERIGITVTLRIVDIAQYQNRLRSFDFDVTTMVWPQSLSPGNEQRDFWGSAAADRPGSSNIAGIRNPAVDALIERIVYAKDREELVAATRALDRVLLWNHYVVPQWALGLEWTARWDRFARPEKLPAYGGSAFPTVWWWDAVRAARTGAAR</sequence>
<feature type="domain" description="Solute-binding protein family 5" evidence="5">
    <location>
        <begin position="97"/>
        <end position="508"/>
    </location>
</feature>
<reference evidence="6 7" key="1">
    <citation type="submission" date="2023-05" db="EMBL/GenBank/DDBJ databases">
        <title>Chelatococcus sp. nov., a moderately thermophilic bacterium isolated from hot spring microbial mat.</title>
        <authorList>
            <person name="Hu C.-J."/>
            <person name="Li W.-J."/>
        </authorList>
    </citation>
    <scope>NUCLEOTIDE SEQUENCE [LARGE SCALE GENOMIC DNA]</scope>
    <source>
        <strain evidence="6 7">SYSU G07232</strain>
    </source>
</reference>
<evidence type="ECO:0000259" key="5">
    <source>
        <dbReference type="Pfam" id="PF00496"/>
    </source>
</evidence>
<keyword evidence="7" id="KW-1185">Reference proteome</keyword>
<evidence type="ECO:0000256" key="2">
    <source>
        <dbReference type="ARBA" id="ARBA00005695"/>
    </source>
</evidence>
<evidence type="ECO:0000256" key="3">
    <source>
        <dbReference type="ARBA" id="ARBA00022729"/>
    </source>
</evidence>
<evidence type="ECO:0000256" key="4">
    <source>
        <dbReference type="SAM" id="SignalP"/>
    </source>
</evidence>
<dbReference type="Gene3D" id="3.40.190.10">
    <property type="entry name" value="Periplasmic binding protein-like II"/>
    <property type="match status" value="1"/>
</dbReference>
<dbReference type="PIRSF" id="PIRSF002741">
    <property type="entry name" value="MppA"/>
    <property type="match status" value="1"/>
</dbReference>
<organism evidence="6 7">
    <name type="scientific">Chelatococcus albus</name>
    <dbReference type="NCBI Taxonomy" id="3047466"/>
    <lineage>
        <taxon>Bacteria</taxon>
        <taxon>Pseudomonadati</taxon>
        <taxon>Pseudomonadota</taxon>
        <taxon>Alphaproteobacteria</taxon>
        <taxon>Hyphomicrobiales</taxon>
        <taxon>Chelatococcaceae</taxon>
        <taxon>Chelatococcus</taxon>
    </lineage>
</organism>
<dbReference type="EMBL" id="JASJEV010000002">
    <property type="protein sequence ID" value="MDJ1157666.1"/>
    <property type="molecule type" value="Genomic_DNA"/>
</dbReference>
<gene>
    <name evidence="6" type="ORF">QNA08_05400</name>
</gene>
<dbReference type="PANTHER" id="PTHR30290:SF64">
    <property type="entry name" value="ABC TRANSPORTER PERIPLASMIC BINDING PROTEIN"/>
    <property type="match status" value="1"/>
</dbReference>
<dbReference type="Proteomes" id="UP001321492">
    <property type="component" value="Unassembled WGS sequence"/>
</dbReference>
<dbReference type="SUPFAM" id="SSF53850">
    <property type="entry name" value="Periplasmic binding protein-like II"/>
    <property type="match status" value="1"/>
</dbReference>
<evidence type="ECO:0000256" key="1">
    <source>
        <dbReference type="ARBA" id="ARBA00004418"/>
    </source>
</evidence>
<protein>
    <submittedName>
        <fullName evidence="6">Extracellular solute-binding protein</fullName>
    </submittedName>
</protein>
<comment type="subcellular location">
    <subcellularLocation>
        <location evidence="1">Periplasm</location>
    </subcellularLocation>
</comment>
<keyword evidence="3 4" id="KW-0732">Signal</keyword>
<name>A0ABT7AE59_9HYPH</name>
<dbReference type="InterPro" id="IPR039424">
    <property type="entry name" value="SBP_5"/>
</dbReference>
<evidence type="ECO:0000313" key="6">
    <source>
        <dbReference type="EMBL" id="MDJ1157666.1"/>
    </source>
</evidence>
<feature type="chain" id="PRO_5045408226" evidence="4">
    <location>
        <begin position="16"/>
        <end position="609"/>
    </location>
</feature>
<evidence type="ECO:0000313" key="7">
    <source>
        <dbReference type="Proteomes" id="UP001321492"/>
    </source>
</evidence>
<accession>A0ABT7AE59</accession>